<reference evidence="1 2" key="1">
    <citation type="submission" date="2017-02" db="EMBL/GenBank/DDBJ databases">
        <authorList>
            <person name="Peterson S.W."/>
        </authorList>
    </citation>
    <scope>NUCLEOTIDE SEQUENCE [LARGE SCALE GENOMIC DNA]</scope>
    <source>
        <strain evidence="1 2">ATCC BAA-908</strain>
    </source>
</reference>
<evidence type="ECO:0008006" key="3">
    <source>
        <dbReference type="Google" id="ProtNLM"/>
    </source>
</evidence>
<proteinExistence type="predicted"/>
<keyword evidence="2" id="KW-1185">Reference proteome</keyword>
<dbReference type="PROSITE" id="PS51257">
    <property type="entry name" value="PROKAR_LIPOPROTEIN"/>
    <property type="match status" value="1"/>
</dbReference>
<evidence type="ECO:0000313" key="2">
    <source>
        <dbReference type="Proteomes" id="UP000190423"/>
    </source>
</evidence>
<sequence length="81" mass="9554">MNRKSIKFLILLGLAVFSFSLIGCEKNHEKILKKLLKEKQEDRCLELIEALEDELDKRNKVKYRRLATASLLFVCKDFRLV</sequence>
<dbReference type="RefSeq" id="WP_078933304.1">
    <property type="nucleotide sequence ID" value="NZ_FUWG01000009.1"/>
</dbReference>
<dbReference type="GeneID" id="78316692"/>
<dbReference type="AlphaFoldDB" id="A0A1T4KZ89"/>
<evidence type="ECO:0000313" key="1">
    <source>
        <dbReference type="EMBL" id="SJZ47627.1"/>
    </source>
</evidence>
<gene>
    <name evidence="1" type="ORF">SAMN02745149_01395</name>
</gene>
<dbReference type="EMBL" id="FUWG01000009">
    <property type="protein sequence ID" value="SJZ47627.1"/>
    <property type="molecule type" value="Genomic_DNA"/>
</dbReference>
<dbReference type="Proteomes" id="UP000190423">
    <property type="component" value="Unassembled WGS sequence"/>
</dbReference>
<protein>
    <recommendedName>
        <fullName evidence="3">Lipoprotein</fullName>
    </recommendedName>
</protein>
<accession>A0A1T4KZ89</accession>
<name>A0A1T4KZ89_TREPO</name>
<organism evidence="1 2">
    <name type="scientific">Treponema porcinum</name>
    <dbReference type="NCBI Taxonomy" id="261392"/>
    <lineage>
        <taxon>Bacteria</taxon>
        <taxon>Pseudomonadati</taxon>
        <taxon>Spirochaetota</taxon>
        <taxon>Spirochaetia</taxon>
        <taxon>Spirochaetales</taxon>
        <taxon>Treponemataceae</taxon>
        <taxon>Treponema</taxon>
    </lineage>
</organism>